<dbReference type="Pfam" id="PF13185">
    <property type="entry name" value="GAF_2"/>
    <property type="match status" value="1"/>
</dbReference>
<dbReference type="EMBL" id="BACD03000032">
    <property type="protein sequence ID" value="GAO50378.1"/>
    <property type="molecule type" value="Genomic_DNA"/>
</dbReference>
<dbReference type="PROSITE" id="PS01320">
    <property type="entry name" value="UPF0067"/>
    <property type="match status" value="1"/>
</dbReference>
<dbReference type="STRING" id="698492.A0A0E9NKQ9"/>
<sequence>MPHADLSMFPPGQSKEQLYQSLLENAQALLEDQRNWVANCANVSSLVWHGLHSLPSPSDKVNWAGFYVRDRKKPEQLILGPFMGKIACQTIRLGKGVCGTAAATGESQLVPDVEAFPGHIACDGETLSEIVVPVRSASGDIVGVLDLDCEELKGFDEVDQKFLEHLAELVGKGCDWE</sequence>
<dbReference type="GO" id="GO:0005829">
    <property type="term" value="C:cytosol"/>
    <property type="evidence" value="ECO:0007669"/>
    <property type="project" value="TreeGrafter"/>
</dbReference>
<reference evidence="3 4" key="2">
    <citation type="journal article" date="2014" name="J. Gen. Appl. Microbiol.">
        <title>The early diverging ascomycetous budding yeast Saitoella complicata has three histone deacetylases belonging to the Clr6, Hos2, and Rpd3 lineages.</title>
        <authorList>
            <person name="Nishida H."/>
            <person name="Matsumoto T."/>
            <person name="Kondo S."/>
            <person name="Hamamoto M."/>
            <person name="Yoshikawa H."/>
        </authorList>
    </citation>
    <scope>NUCLEOTIDE SEQUENCE [LARGE SCALE GENOMIC DNA]</scope>
    <source>
        <strain evidence="3 4">NRRL Y-17804</strain>
    </source>
</reference>
<accession>A0A0E9NKQ9</accession>
<dbReference type="OMA" id="FQGPIAC"/>
<evidence type="ECO:0000259" key="2">
    <source>
        <dbReference type="SMART" id="SM00065"/>
    </source>
</evidence>
<dbReference type="OrthoDB" id="15735at2759"/>
<gene>
    <name evidence="3" type="ORF">G7K_4505-t1</name>
</gene>
<dbReference type="PANTHER" id="PTHR21021">
    <property type="entry name" value="GAF/PUTATIVE CYTOSKELETAL PROTEIN"/>
    <property type="match status" value="1"/>
</dbReference>
<dbReference type="InterPro" id="IPR003018">
    <property type="entry name" value="GAF"/>
</dbReference>
<organism evidence="3 4">
    <name type="scientific">Saitoella complicata (strain BCRC 22490 / CBS 7301 / JCM 7358 / NBRC 10748 / NRRL Y-17804)</name>
    <dbReference type="NCBI Taxonomy" id="698492"/>
    <lineage>
        <taxon>Eukaryota</taxon>
        <taxon>Fungi</taxon>
        <taxon>Dikarya</taxon>
        <taxon>Ascomycota</taxon>
        <taxon>Taphrinomycotina</taxon>
        <taxon>Taphrinomycotina incertae sedis</taxon>
        <taxon>Saitoella</taxon>
    </lineage>
</organism>
<dbReference type="Gene3D" id="3.30.450.40">
    <property type="match status" value="1"/>
</dbReference>
<dbReference type="InterPro" id="IPR029016">
    <property type="entry name" value="GAF-like_dom_sf"/>
</dbReference>
<reference evidence="3 4" key="1">
    <citation type="journal article" date="2011" name="J. Gen. Appl. Microbiol.">
        <title>Draft genome sequencing of the enigmatic yeast Saitoella complicata.</title>
        <authorList>
            <person name="Nishida H."/>
            <person name="Hamamoto M."/>
            <person name="Sugiyama J."/>
        </authorList>
    </citation>
    <scope>NUCLEOTIDE SEQUENCE [LARGE SCALE GENOMIC DNA]</scope>
    <source>
        <strain evidence="3 4">NRRL Y-17804</strain>
    </source>
</reference>
<dbReference type="SMART" id="SM00065">
    <property type="entry name" value="GAF"/>
    <property type="match status" value="1"/>
</dbReference>
<dbReference type="InterPro" id="IPR051330">
    <property type="entry name" value="Phosphatase_reg/MetRdx"/>
</dbReference>
<comment type="similarity">
    <text evidence="1">Belongs to the free Met sulfoxide reductase family.</text>
</comment>
<evidence type="ECO:0000313" key="4">
    <source>
        <dbReference type="Proteomes" id="UP000033140"/>
    </source>
</evidence>
<dbReference type="GO" id="GO:0033745">
    <property type="term" value="F:L-methionine-(R)-S-oxide reductase activity"/>
    <property type="evidence" value="ECO:0007669"/>
    <property type="project" value="TreeGrafter"/>
</dbReference>
<dbReference type="SUPFAM" id="SSF55781">
    <property type="entry name" value="GAF domain-like"/>
    <property type="match status" value="1"/>
</dbReference>
<evidence type="ECO:0000256" key="1">
    <source>
        <dbReference type="ARBA" id="ARBA00038454"/>
    </source>
</evidence>
<evidence type="ECO:0000313" key="3">
    <source>
        <dbReference type="EMBL" id="GAO50378.1"/>
    </source>
</evidence>
<dbReference type="RefSeq" id="XP_019023890.1">
    <property type="nucleotide sequence ID" value="XM_019169550.1"/>
</dbReference>
<dbReference type="AlphaFoldDB" id="A0A0E9NKQ9"/>
<dbReference type="FunFam" id="3.30.450.40:FF:000008">
    <property type="entry name" value="GAF domain-containing proteins"/>
    <property type="match status" value="1"/>
</dbReference>
<protein>
    <recommendedName>
        <fullName evidence="2">GAF domain-containing protein</fullName>
    </recommendedName>
</protein>
<dbReference type="Proteomes" id="UP000033140">
    <property type="component" value="Unassembled WGS sequence"/>
</dbReference>
<proteinExistence type="inferred from homology"/>
<reference evidence="3 4" key="3">
    <citation type="journal article" date="2015" name="Genome Announc.">
        <title>Draft Genome Sequence of the Archiascomycetous Yeast Saitoella complicata.</title>
        <authorList>
            <person name="Yamauchi K."/>
            <person name="Kondo S."/>
            <person name="Hamamoto M."/>
            <person name="Takahashi Y."/>
            <person name="Ogura Y."/>
            <person name="Hayashi T."/>
            <person name="Nishida H."/>
        </authorList>
    </citation>
    <scope>NUCLEOTIDE SEQUENCE [LARGE SCALE GENOMIC DNA]</scope>
    <source>
        <strain evidence="3 4">NRRL Y-17804</strain>
    </source>
</reference>
<keyword evidence="4" id="KW-1185">Reference proteome</keyword>
<dbReference type="PANTHER" id="PTHR21021:SF15">
    <property type="entry name" value="FREE METHIONINE-R-SULFOXIDE REDUCTASE"/>
    <property type="match status" value="1"/>
</dbReference>
<name>A0A0E9NKQ9_SAICN</name>
<comment type="caution">
    <text evidence="3">The sequence shown here is derived from an EMBL/GenBank/DDBJ whole genome shotgun (WGS) entry which is preliminary data.</text>
</comment>
<feature type="domain" description="GAF" evidence="2">
    <location>
        <begin position="14"/>
        <end position="175"/>
    </location>
</feature>
<dbReference type="InterPro" id="IPR000614">
    <property type="entry name" value="FRMsr_CS"/>
</dbReference>